<keyword evidence="2" id="KW-0645">Protease</keyword>
<dbReference type="Gene3D" id="2.30.42.10">
    <property type="match status" value="1"/>
</dbReference>
<dbReference type="InterPro" id="IPR001478">
    <property type="entry name" value="PDZ"/>
</dbReference>
<protein>
    <submittedName>
        <fullName evidence="5">Peptidase S1</fullName>
    </submittedName>
</protein>
<sequence length="161" mass="17051">LLDSSGNVIGINTAIYGPGANIGIGFAMPINRAKTMIEDYQANRRYGRPRLGVDVIYVRGDLAEELGLPAEGGLLIQNVAPGSAAEAAGLRGARRTVIIANYQIGIGGDLIMAIDGKPVDRLDALSRALARKRPGDKVELTLYRNGRRVNVTVTLGEAPTL</sequence>
<evidence type="ECO:0000256" key="3">
    <source>
        <dbReference type="ARBA" id="ARBA00022801"/>
    </source>
</evidence>
<dbReference type="InterPro" id="IPR009003">
    <property type="entry name" value="Peptidase_S1_PA"/>
</dbReference>
<keyword evidence="3" id="KW-0378">Hydrolase</keyword>
<dbReference type="Proteomes" id="UP000230790">
    <property type="component" value="Unassembled WGS sequence"/>
</dbReference>
<dbReference type="Gene3D" id="2.40.10.10">
    <property type="entry name" value="Trypsin-like serine proteases"/>
    <property type="match status" value="1"/>
</dbReference>
<reference evidence="5 6" key="1">
    <citation type="submission" date="2017-11" db="EMBL/GenBank/DDBJ databases">
        <title>Evolution of Phototrophy in the Chloroflexi Phylum Driven by Horizontal Gene Transfer.</title>
        <authorList>
            <person name="Ward L.M."/>
            <person name="Hemp J."/>
            <person name="Shih P.M."/>
            <person name="Mcglynn S.E."/>
            <person name="Fischer W."/>
        </authorList>
    </citation>
    <scope>NUCLEOTIDE SEQUENCE [LARGE SCALE GENOMIC DNA]</scope>
    <source>
        <strain evidence="5">JP3_7</strain>
    </source>
</reference>
<dbReference type="InterPro" id="IPR036034">
    <property type="entry name" value="PDZ_sf"/>
</dbReference>
<dbReference type="GO" id="GO:0008233">
    <property type="term" value="F:peptidase activity"/>
    <property type="evidence" value="ECO:0007669"/>
    <property type="project" value="UniProtKB-KW"/>
</dbReference>
<dbReference type="PANTHER" id="PTHR43343:SF3">
    <property type="entry name" value="PROTEASE DO-LIKE 8, CHLOROPLASTIC"/>
    <property type="match status" value="1"/>
</dbReference>
<comment type="similarity">
    <text evidence="1">Belongs to the peptidase S1C family.</text>
</comment>
<evidence type="ECO:0000313" key="5">
    <source>
        <dbReference type="EMBL" id="PJF45988.1"/>
    </source>
</evidence>
<dbReference type="Pfam" id="PF13180">
    <property type="entry name" value="PDZ_2"/>
    <property type="match status" value="1"/>
</dbReference>
<dbReference type="InterPro" id="IPR043504">
    <property type="entry name" value="Peptidase_S1_PA_chymotrypsin"/>
</dbReference>
<evidence type="ECO:0000313" key="6">
    <source>
        <dbReference type="Proteomes" id="UP000230790"/>
    </source>
</evidence>
<dbReference type="PROSITE" id="PS50106">
    <property type="entry name" value="PDZ"/>
    <property type="match status" value="1"/>
</dbReference>
<comment type="caution">
    <text evidence="5">The sequence shown here is derived from an EMBL/GenBank/DDBJ whole genome shotgun (WGS) entry which is preliminary data.</text>
</comment>
<proteinExistence type="inferred from homology"/>
<dbReference type="PANTHER" id="PTHR43343">
    <property type="entry name" value="PEPTIDASE S12"/>
    <property type="match status" value="1"/>
</dbReference>
<dbReference type="SUPFAM" id="SSF50156">
    <property type="entry name" value="PDZ domain-like"/>
    <property type="match status" value="1"/>
</dbReference>
<feature type="non-terminal residue" evidence="5">
    <location>
        <position position="1"/>
    </location>
</feature>
<gene>
    <name evidence="5" type="ORF">CUN48_16095</name>
</gene>
<name>A0A2M8Q860_9CHLR</name>
<dbReference type="SUPFAM" id="SSF50494">
    <property type="entry name" value="Trypsin-like serine proteases"/>
    <property type="match status" value="1"/>
</dbReference>
<feature type="domain" description="PDZ" evidence="4">
    <location>
        <begin position="54"/>
        <end position="146"/>
    </location>
</feature>
<evidence type="ECO:0000256" key="2">
    <source>
        <dbReference type="ARBA" id="ARBA00022670"/>
    </source>
</evidence>
<dbReference type="GO" id="GO:0006508">
    <property type="term" value="P:proteolysis"/>
    <property type="evidence" value="ECO:0007669"/>
    <property type="project" value="UniProtKB-KW"/>
</dbReference>
<accession>A0A2M8Q860</accession>
<dbReference type="AlphaFoldDB" id="A0A2M8Q860"/>
<dbReference type="InterPro" id="IPR051201">
    <property type="entry name" value="Chloro_Bact_Ser_Proteases"/>
</dbReference>
<evidence type="ECO:0000259" key="4">
    <source>
        <dbReference type="PROSITE" id="PS50106"/>
    </source>
</evidence>
<organism evidence="5 6">
    <name type="scientific">Candidatus Thermofonsia Clade 3 bacterium</name>
    <dbReference type="NCBI Taxonomy" id="2364212"/>
    <lineage>
        <taxon>Bacteria</taxon>
        <taxon>Bacillati</taxon>
        <taxon>Chloroflexota</taxon>
        <taxon>Candidatus Thermofontia</taxon>
        <taxon>Candidatus Thermofonsia Clade 3</taxon>
    </lineage>
</organism>
<evidence type="ECO:0000256" key="1">
    <source>
        <dbReference type="ARBA" id="ARBA00010541"/>
    </source>
</evidence>
<dbReference type="EMBL" id="PGTN01000571">
    <property type="protein sequence ID" value="PJF45988.1"/>
    <property type="molecule type" value="Genomic_DNA"/>
</dbReference>
<dbReference type="CDD" id="cd06779">
    <property type="entry name" value="cpPDZ_Deg_HtrA-like"/>
    <property type="match status" value="1"/>
</dbReference>